<dbReference type="AlphaFoldDB" id="A0A8X7VBN8"/>
<gene>
    <name evidence="3" type="ORF">Bca52824_028121</name>
</gene>
<dbReference type="Proteomes" id="UP000886595">
    <property type="component" value="Unassembled WGS sequence"/>
</dbReference>
<name>A0A8X7VBN8_BRACI</name>
<feature type="transmembrane region" description="Helical" evidence="2">
    <location>
        <begin position="24"/>
        <end position="47"/>
    </location>
</feature>
<keyword evidence="1" id="KW-0175">Coiled coil</keyword>
<proteinExistence type="predicted"/>
<accession>A0A8X7VBN8</accession>
<comment type="caution">
    <text evidence="3">The sequence shown here is derived from an EMBL/GenBank/DDBJ whole genome shotgun (WGS) entry which is preliminary data.</text>
</comment>
<evidence type="ECO:0000313" key="4">
    <source>
        <dbReference type="Proteomes" id="UP000886595"/>
    </source>
</evidence>
<feature type="coiled-coil region" evidence="1">
    <location>
        <begin position="138"/>
        <end position="165"/>
    </location>
</feature>
<dbReference type="EMBL" id="JAAMPC010000006">
    <property type="protein sequence ID" value="KAG2308373.1"/>
    <property type="molecule type" value="Genomic_DNA"/>
</dbReference>
<keyword evidence="4" id="KW-1185">Reference proteome</keyword>
<feature type="transmembrane region" description="Helical" evidence="2">
    <location>
        <begin position="96"/>
        <end position="114"/>
    </location>
</feature>
<reference evidence="3 4" key="1">
    <citation type="submission" date="2020-02" db="EMBL/GenBank/DDBJ databases">
        <authorList>
            <person name="Ma Q."/>
            <person name="Huang Y."/>
            <person name="Song X."/>
            <person name="Pei D."/>
        </authorList>
    </citation>
    <scope>NUCLEOTIDE SEQUENCE [LARGE SCALE GENOMIC DNA]</scope>
    <source>
        <strain evidence="3">Sxm20200214</strain>
        <tissue evidence="3">Leaf</tissue>
    </source>
</reference>
<sequence>MNSVEAEERFVEDKSRSFFWIERLLLFVILLFSSKLVSLFFGPLLFTPTFFALVLPWLCRKNSSADLSGITTSRIWLFLFDRFVFLLALRAYEAVWLWRLTVIISVAVHYVYIIEYLDVSYKTNHAELRGIDDDSGEVGDVSKEVEKTRELMEDLKEDGKKMDTEMEFIDHLINPDLETHRRNLSVKLLQLRKEMRDDVGGKIRTYKELMSSFVNSDQFTLRSKVEEDIKVSREGASLADQVHKAYSTIQETAKAARTTSDRAYLTYIFAQEISAQILNKRWMMRLEVEGLPELREEVRRMSLHFAGRRMEAKVAADRAAEELSNARVKLMEAVGIRQWEE</sequence>
<evidence type="ECO:0000256" key="2">
    <source>
        <dbReference type="SAM" id="Phobius"/>
    </source>
</evidence>
<evidence type="ECO:0000313" key="3">
    <source>
        <dbReference type="EMBL" id="KAG2308373.1"/>
    </source>
</evidence>
<keyword evidence="2" id="KW-0812">Transmembrane</keyword>
<evidence type="ECO:0000256" key="1">
    <source>
        <dbReference type="SAM" id="Coils"/>
    </source>
</evidence>
<organism evidence="3 4">
    <name type="scientific">Brassica carinata</name>
    <name type="common">Ethiopian mustard</name>
    <name type="synonym">Abyssinian cabbage</name>
    <dbReference type="NCBI Taxonomy" id="52824"/>
    <lineage>
        <taxon>Eukaryota</taxon>
        <taxon>Viridiplantae</taxon>
        <taxon>Streptophyta</taxon>
        <taxon>Embryophyta</taxon>
        <taxon>Tracheophyta</taxon>
        <taxon>Spermatophyta</taxon>
        <taxon>Magnoliopsida</taxon>
        <taxon>eudicotyledons</taxon>
        <taxon>Gunneridae</taxon>
        <taxon>Pentapetalae</taxon>
        <taxon>rosids</taxon>
        <taxon>malvids</taxon>
        <taxon>Brassicales</taxon>
        <taxon>Brassicaceae</taxon>
        <taxon>Brassiceae</taxon>
        <taxon>Brassica</taxon>
    </lineage>
</organism>
<keyword evidence="2" id="KW-0472">Membrane</keyword>
<protein>
    <submittedName>
        <fullName evidence="3">Uncharacterized protein</fullName>
    </submittedName>
</protein>
<keyword evidence="2" id="KW-1133">Transmembrane helix</keyword>